<evidence type="ECO:0000313" key="3">
    <source>
        <dbReference type="Proteomes" id="UP000268093"/>
    </source>
</evidence>
<comment type="caution">
    <text evidence="2">The sequence shown here is derived from an EMBL/GenBank/DDBJ whole genome shotgun (WGS) entry which is preliminary data.</text>
</comment>
<reference evidence="2 3" key="1">
    <citation type="journal article" date="2018" name="New Phytol.">
        <title>Phylogenomics of Endogonaceae and evolution of mycorrhizas within Mucoromycota.</title>
        <authorList>
            <person name="Chang Y."/>
            <person name="Desiro A."/>
            <person name="Na H."/>
            <person name="Sandor L."/>
            <person name="Lipzen A."/>
            <person name="Clum A."/>
            <person name="Barry K."/>
            <person name="Grigoriev I.V."/>
            <person name="Martin F.M."/>
            <person name="Stajich J.E."/>
            <person name="Smith M.E."/>
            <person name="Bonito G."/>
            <person name="Spatafora J.W."/>
        </authorList>
    </citation>
    <scope>NUCLEOTIDE SEQUENCE [LARGE SCALE GENOMIC DNA]</scope>
    <source>
        <strain evidence="2 3">GMNB39</strain>
    </source>
</reference>
<proteinExistence type="predicted"/>
<dbReference type="Proteomes" id="UP000268093">
    <property type="component" value="Unassembled WGS sequence"/>
</dbReference>
<protein>
    <submittedName>
        <fullName evidence="2">Uncharacterized protein</fullName>
    </submittedName>
</protein>
<keyword evidence="1" id="KW-0812">Transmembrane</keyword>
<dbReference type="EMBL" id="RBNI01022500">
    <property type="protein sequence ID" value="RUO96238.1"/>
    <property type="molecule type" value="Genomic_DNA"/>
</dbReference>
<keyword evidence="3" id="KW-1185">Reference proteome</keyword>
<accession>A0A433A0H9</accession>
<sequence>MFCYTSIVVGPQSFQYFALPATTIMYATKKIKNVSSIRVQNLSSLRAEMARSSSGNRLGECCCFLEGGNQIRKVIPHLMRMNVINGNSYRKKPLSTCEDGNELDKGKGSSGGNWAIYLMYPLAAAGIIFGLMYYRKARLGRIRLPEASSNGNTSSVFGNILGFLTEIPFFLSNIPVPRRLPSLPSFFSNWRRGGPRYSQLNQDDQLDTDLNLDE</sequence>
<gene>
    <name evidence="2" type="ORF">BC936DRAFT_142366</name>
</gene>
<keyword evidence="1" id="KW-0472">Membrane</keyword>
<organism evidence="2 3">
    <name type="scientific">Jimgerdemannia flammicorona</name>
    <dbReference type="NCBI Taxonomy" id="994334"/>
    <lineage>
        <taxon>Eukaryota</taxon>
        <taxon>Fungi</taxon>
        <taxon>Fungi incertae sedis</taxon>
        <taxon>Mucoromycota</taxon>
        <taxon>Mucoromycotina</taxon>
        <taxon>Endogonomycetes</taxon>
        <taxon>Endogonales</taxon>
        <taxon>Endogonaceae</taxon>
        <taxon>Jimgerdemannia</taxon>
    </lineage>
</organism>
<feature type="transmembrane region" description="Helical" evidence="1">
    <location>
        <begin position="114"/>
        <end position="134"/>
    </location>
</feature>
<evidence type="ECO:0000313" key="2">
    <source>
        <dbReference type="EMBL" id="RUO96238.1"/>
    </source>
</evidence>
<name>A0A433A0H9_9FUNG</name>
<keyword evidence="1" id="KW-1133">Transmembrane helix</keyword>
<evidence type="ECO:0000256" key="1">
    <source>
        <dbReference type="SAM" id="Phobius"/>
    </source>
</evidence>
<dbReference type="AlphaFoldDB" id="A0A433A0H9"/>